<dbReference type="SMART" id="SM00066">
    <property type="entry name" value="GAL4"/>
    <property type="match status" value="1"/>
</dbReference>
<dbReference type="Proteomes" id="UP001194746">
    <property type="component" value="Unassembled WGS sequence"/>
</dbReference>
<feature type="compositionally biased region" description="Polar residues" evidence="6">
    <location>
        <begin position="94"/>
        <end position="105"/>
    </location>
</feature>
<evidence type="ECO:0000256" key="6">
    <source>
        <dbReference type="SAM" id="MobiDB-lite"/>
    </source>
</evidence>
<dbReference type="AlphaFoldDB" id="A0AAD4CN70"/>
<evidence type="ECO:0000259" key="7">
    <source>
        <dbReference type="PROSITE" id="PS50048"/>
    </source>
</evidence>
<dbReference type="Pfam" id="PF00172">
    <property type="entry name" value="Zn_clus"/>
    <property type="match status" value="1"/>
</dbReference>
<dbReference type="InterPro" id="IPR021858">
    <property type="entry name" value="Fun_TF"/>
</dbReference>
<dbReference type="SUPFAM" id="SSF57701">
    <property type="entry name" value="Zn2/Cys6 DNA-binding domain"/>
    <property type="match status" value="1"/>
</dbReference>
<keyword evidence="2" id="KW-0805">Transcription regulation</keyword>
<evidence type="ECO:0000256" key="2">
    <source>
        <dbReference type="ARBA" id="ARBA00023015"/>
    </source>
</evidence>
<reference evidence="8" key="1">
    <citation type="journal article" date="2019" name="Beilstein J. Org. Chem.">
        <title>Nanangenines: drimane sesquiterpenoids as the dominant metabolite cohort of a novel Australian fungus, Aspergillus nanangensis.</title>
        <authorList>
            <person name="Lacey H.J."/>
            <person name="Gilchrist C.L.M."/>
            <person name="Crombie A."/>
            <person name="Kalaitzis J.A."/>
            <person name="Vuong D."/>
            <person name="Rutledge P.J."/>
            <person name="Turner P."/>
            <person name="Pitt J.I."/>
            <person name="Lacey E."/>
            <person name="Chooi Y.H."/>
            <person name="Piggott A.M."/>
        </authorList>
    </citation>
    <scope>NUCLEOTIDE SEQUENCE</scope>
    <source>
        <strain evidence="8">MST-FP2251</strain>
    </source>
</reference>
<dbReference type="Pfam" id="PF11951">
    <property type="entry name" value="Fungal_trans_2"/>
    <property type="match status" value="1"/>
</dbReference>
<evidence type="ECO:0000256" key="5">
    <source>
        <dbReference type="ARBA" id="ARBA00023242"/>
    </source>
</evidence>
<dbReference type="PANTHER" id="PTHR37534:SF49">
    <property type="entry name" value="LYSINE BIOSYNTHESIS REGULATORY PROTEIN LYS14"/>
    <property type="match status" value="1"/>
</dbReference>
<dbReference type="PANTHER" id="PTHR37534">
    <property type="entry name" value="TRANSCRIPTIONAL ACTIVATOR PROTEIN UGA3"/>
    <property type="match status" value="1"/>
</dbReference>
<comment type="subcellular location">
    <subcellularLocation>
        <location evidence="1">Nucleus</location>
    </subcellularLocation>
</comment>
<evidence type="ECO:0000256" key="3">
    <source>
        <dbReference type="ARBA" id="ARBA00023125"/>
    </source>
</evidence>
<proteinExistence type="predicted"/>
<comment type="caution">
    <text evidence="8">The sequence shown here is derived from an EMBL/GenBank/DDBJ whole genome shotgun (WGS) entry which is preliminary data.</text>
</comment>
<sequence length="515" mass="57905">MPRAGPACLTCREKCRKCDRGRPKCNRCVTKGLECGGYPEQFRFCGIASRGRWKGARAPVHDRGLSANSSRGQTPKEPMNIPTPETDKEEAEATHQTSASISQKGHTPRHLEHPNAPPDETSDELAGVLHLAETETLLTHYDTIICPHQISEVGNDSQNPYRLYILPLAKKQIGLLYAILGLSASHLGQLVGNKRLHEATAVEYRMKAIRALSEEIRRSQNTTLLEDEQDAVLAIIQILLLHDISESGVSTHGIHITGAMSVCKQLLIAEGLSRHRRRAVFFLGNLAWLDIIRAFAGPERLCFSQDIREMVACVSDQSFELVNGCPREVFLIIGNVLEKAKEHTLGWLTWDQYQISLLLAKRKLYSWSPKDITNAGSDPRWESVAEAFQFACILHILRLLDPLRPSESHEIQDCVARILDATAEISSDCSLLELLILPLFLAGADSLSSHSRYYVLARFMEIERRSEFRNPVPRDLLKKVWSARAEQAPDDDKNISWMKFTHCPGLTRQHDYLII</sequence>
<feature type="region of interest" description="Disordered" evidence="6">
    <location>
        <begin position="57"/>
        <end position="124"/>
    </location>
</feature>
<dbReference type="GO" id="GO:0000976">
    <property type="term" value="F:transcription cis-regulatory region binding"/>
    <property type="evidence" value="ECO:0007669"/>
    <property type="project" value="TreeGrafter"/>
</dbReference>
<dbReference type="GO" id="GO:0005634">
    <property type="term" value="C:nucleus"/>
    <property type="evidence" value="ECO:0007669"/>
    <property type="project" value="UniProtKB-SubCell"/>
</dbReference>
<evidence type="ECO:0000313" key="9">
    <source>
        <dbReference type="Proteomes" id="UP001194746"/>
    </source>
</evidence>
<accession>A0AAD4CN70</accession>
<organism evidence="8 9">
    <name type="scientific">Aspergillus nanangensis</name>
    <dbReference type="NCBI Taxonomy" id="2582783"/>
    <lineage>
        <taxon>Eukaryota</taxon>
        <taxon>Fungi</taxon>
        <taxon>Dikarya</taxon>
        <taxon>Ascomycota</taxon>
        <taxon>Pezizomycotina</taxon>
        <taxon>Eurotiomycetes</taxon>
        <taxon>Eurotiomycetidae</taxon>
        <taxon>Eurotiales</taxon>
        <taxon>Aspergillaceae</taxon>
        <taxon>Aspergillus</taxon>
        <taxon>Aspergillus subgen. Circumdati</taxon>
    </lineage>
</organism>
<dbReference type="PROSITE" id="PS50048">
    <property type="entry name" value="ZN2_CY6_FUNGAL_2"/>
    <property type="match status" value="1"/>
</dbReference>
<protein>
    <recommendedName>
        <fullName evidence="7">Zn(2)-C6 fungal-type domain-containing protein</fullName>
    </recommendedName>
</protein>
<evidence type="ECO:0000256" key="1">
    <source>
        <dbReference type="ARBA" id="ARBA00004123"/>
    </source>
</evidence>
<keyword evidence="4" id="KW-0804">Transcription</keyword>
<feature type="domain" description="Zn(2)-C6 fungal-type" evidence="7">
    <location>
        <begin position="7"/>
        <end position="35"/>
    </location>
</feature>
<keyword evidence="9" id="KW-1185">Reference proteome</keyword>
<dbReference type="InterPro" id="IPR036864">
    <property type="entry name" value="Zn2-C6_fun-type_DNA-bd_sf"/>
</dbReference>
<dbReference type="Gene3D" id="4.10.240.10">
    <property type="entry name" value="Zn(2)-C6 fungal-type DNA-binding domain"/>
    <property type="match status" value="1"/>
</dbReference>
<keyword evidence="3" id="KW-0238">DNA-binding</keyword>
<dbReference type="CDD" id="cd00067">
    <property type="entry name" value="GAL4"/>
    <property type="match status" value="1"/>
</dbReference>
<dbReference type="GO" id="GO:0000981">
    <property type="term" value="F:DNA-binding transcription factor activity, RNA polymerase II-specific"/>
    <property type="evidence" value="ECO:0007669"/>
    <property type="project" value="InterPro"/>
</dbReference>
<dbReference type="EMBL" id="VCAU01000034">
    <property type="protein sequence ID" value="KAF9889581.1"/>
    <property type="molecule type" value="Genomic_DNA"/>
</dbReference>
<reference evidence="8" key="2">
    <citation type="submission" date="2020-02" db="EMBL/GenBank/DDBJ databases">
        <authorList>
            <person name="Gilchrist C.L.M."/>
            <person name="Chooi Y.-H."/>
        </authorList>
    </citation>
    <scope>NUCLEOTIDE SEQUENCE</scope>
    <source>
        <strain evidence="8">MST-FP2251</strain>
    </source>
</reference>
<gene>
    <name evidence="8" type="ORF">FE257_007089</name>
</gene>
<dbReference type="GO" id="GO:0045944">
    <property type="term" value="P:positive regulation of transcription by RNA polymerase II"/>
    <property type="evidence" value="ECO:0007669"/>
    <property type="project" value="TreeGrafter"/>
</dbReference>
<evidence type="ECO:0000313" key="8">
    <source>
        <dbReference type="EMBL" id="KAF9889581.1"/>
    </source>
</evidence>
<dbReference type="GO" id="GO:0008270">
    <property type="term" value="F:zinc ion binding"/>
    <property type="evidence" value="ECO:0007669"/>
    <property type="project" value="InterPro"/>
</dbReference>
<name>A0AAD4CN70_ASPNN</name>
<evidence type="ECO:0000256" key="4">
    <source>
        <dbReference type="ARBA" id="ARBA00023163"/>
    </source>
</evidence>
<dbReference type="InterPro" id="IPR001138">
    <property type="entry name" value="Zn2Cys6_DnaBD"/>
</dbReference>
<keyword evidence="5" id="KW-0539">Nucleus</keyword>